<evidence type="ECO:0000313" key="2">
    <source>
        <dbReference type="Proteomes" id="UP000232003"/>
    </source>
</evidence>
<reference evidence="1 2" key="1">
    <citation type="submission" date="2017-11" db="EMBL/GenBank/DDBJ databases">
        <title>Complete genome of a free-living desiccation-tolerant cyanobacterium and its photosynthetic adaptation to extreme terrestrial habitat.</title>
        <authorList>
            <person name="Shang J."/>
        </authorList>
    </citation>
    <scope>NUCLEOTIDE SEQUENCE [LARGE SCALE GENOMIC DNA]</scope>
    <source>
        <strain evidence="1 2">CCNUN1</strain>
    </source>
</reference>
<name>A0A2K8SJ83_9NOSO</name>
<accession>A0A2K8SJ83</accession>
<dbReference type="EMBL" id="CP024785">
    <property type="protein sequence ID" value="AUB35487.1"/>
    <property type="molecule type" value="Genomic_DNA"/>
</dbReference>
<organism evidence="1 2">
    <name type="scientific">Nostoc flagelliforme CCNUN1</name>
    <dbReference type="NCBI Taxonomy" id="2038116"/>
    <lineage>
        <taxon>Bacteria</taxon>
        <taxon>Bacillati</taxon>
        <taxon>Cyanobacteriota</taxon>
        <taxon>Cyanophyceae</taxon>
        <taxon>Nostocales</taxon>
        <taxon>Nostocaceae</taxon>
        <taxon>Nostoc</taxon>
    </lineage>
</organism>
<dbReference type="AlphaFoldDB" id="A0A2K8SJ83"/>
<evidence type="ECO:0000313" key="1">
    <source>
        <dbReference type="EMBL" id="AUB35487.1"/>
    </source>
</evidence>
<dbReference type="KEGG" id="nfl:COO91_01367"/>
<protein>
    <submittedName>
        <fullName evidence="1">Uncharacterized protein</fullName>
    </submittedName>
</protein>
<gene>
    <name evidence="1" type="ORF">COO91_01367</name>
</gene>
<keyword evidence="2" id="KW-1185">Reference proteome</keyword>
<proteinExistence type="predicted"/>
<sequence length="47" mass="5266">MSAISLDLLQLVEKELPDAIAIFATKNLNVISKLYCFSSLRIISIRN</sequence>
<dbReference type="Proteomes" id="UP000232003">
    <property type="component" value="Chromosome"/>
</dbReference>